<dbReference type="PANTHER" id="PTHR16230:SF3">
    <property type="entry name" value="BIOGENESIS OF LYSOSOMAL ORGANELLES COMPLEX-1, SUBUNIT 4, CAPPUCCINO"/>
    <property type="match status" value="1"/>
</dbReference>
<dbReference type="Proteomes" id="UP000760860">
    <property type="component" value="Unassembled WGS sequence"/>
</dbReference>
<dbReference type="EMBL" id="RCMG01000388">
    <property type="protein sequence ID" value="KAG2855181.1"/>
    <property type="molecule type" value="Genomic_DNA"/>
</dbReference>
<keyword evidence="6" id="KW-1185">Reference proteome</keyword>
<dbReference type="VEuPathDB" id="FungiDB:PC110_g23287"/>
<dbReference type="Proteomes" id="UP000251314">
    <property type="component" value="Unassembled WGS sequence"/>
</dbReference>
<dbReference type="PANTHER" id="PTHR16230">
    <property type="entry name" value="CAPPUCCINO"/>
    <property type="match status" value="1"/>
</dbReference>
<evidence type="ECO:0000313" key="4">
    <source>
        <dbReference type="EMBL" id="RAW29900.1"/>
    </source>
</evidence>
<evidence type="ECO:0000313" key="3">
    <source>
        <dbReference type="EMBL" id="RAW20271.1"/>
    </source>
</evidence>
<dbReference type="VEuPathDB" id="FungiDB:PC110_g13732"/>
<evidence type="ECO:0000313" key="2">
    <source>
        <dbReference type="EMBL" id="KAG3207944.1"/>
    </source>
</evidence>
<accession>A0A329S029</accession>
<protein>
    <submittedName>
        <fullName evidence="4">Uncharacterized protein</fullName>
    </submittedName>
</protein>
<gene>
    <name evidence="4" type="ORF">PC110_g13732</name>
    <name evidence="5" type="ORF">PC110_g13739</name>
    <name evidence="3" type="ORF">PC110_g23287</name>
    <name evidence="1" type="ORF">PC113_g12647</name>
    <name evidence="2" type="ORF">PC129_g21029</name>
</gene>
<reference evidence="4 6" key="1">
    <citation type="submission" date="2018-01" db="EMBL/GenBank/DDBJ databases">
        <title>Draft genome of the strawberry crown rot pathogen Phytophthora cactorum.</title>
        <authorList>
            <person name="Armitage A.D."/>
            <person name="Lysoe E."/>
            <person name="Nellist C.F."/>
            <person name="Harrison R.J."/>
            <person name="Brurberg M.B."/>
        </authorList>
    </citation>
    <scope>NUCLEOTIDE SEQUENCE [LARGE SCALE GENOMIC DNA]</scope>
    <source>
        <strain evidence="4 6">10300</strain>
    </source>
</reference>
<dbReference type="VEuPathDB" id="FungiDB:PC110_g13739"/>
<dbReference type="AlphaFoldDB" id="A0A329S029"/>
<evidence type="ECO:0000313" key="6">
    <source>
        <dbReference type="Proteomes" id="UP000251314"/>
    </source>
</evidence>
<dbReference type="InterPro" id="IPR024857">
    <property type="entry name" value="Cappuccino"/>
</dbReference>
<evidence type="ECO:0000313" key="1">
    <source>
        <dbReference type="EMBL" id="KAG2855181.1"/>
    </source>
</evidence>
<sequence>MATASSSSGQTTRACSIMTLDGYVSRGKAPSNSVPRDHAMLQDFAEYLELRLKCLNMSMLRRIFADFLNEQENTLVPMMQQGCTIITIYPVLRTSAQRRQQAELLLAKPKYARLRLPVSAVPHSDAEHGATQAFVPRVRVQTGGFAAGVRGERLPSDQCDSV</sequence>
<name>A0A329S029_9STRA</name>
<dbReference type="GO" id="GO:0031083">
    <property type="term" value="C:BLOC-1 complex"/>
    <property type="evidence" value="ECO:0007669"/>
    <property type="project" value="TreeGrafter"/>
</dbReference>
<evidence type="ECO:0000313" key="5">
    <source>
        <dbReference type="EMBL" id="RAW29905.1"/>
    </source>
</evidence>
<reference evidence="1" key="2">
    <citation type="submission" date="2018-10" db="EMBL/GenBank/DDBJ databases">
        <title>Effector identification in a new, highly contiguous assembly of the strawberry crown rot pathogen Phytophthora cactorum.</title>
        <authorList>
            <person name="Armitage A.D."/>
            <person name="Nellist C.F."/>
            <person name="Bates H."/>
            <person name="Vickerstaff R.J."/>
            <person name="Harrison R.J."/>
        </authorList>
    </citation>
    <scope>NUCLEOTIDE SEQUENCE</scope>
    <source>
        <strain evidence="1">15-7</strain>
        <strain evidence="2">P421</strain>
    </source>
</reference>
<dbReference type="EMBL" id="MJFZ01000400">
    <property type="protein sequence ID" value="RAW29900.1"/>
    <property type="molecule type" value="Genomic_DNA"/>
</dbReference>
<dbReference type="EMBL" id="MJFZ01003135">
    <property type="protein sequence ID" value="RAW20271.1"/>
    <property type="molecule type" value="Genomic_DNA"/>
</dbReference>
<comment type="caution">
    <text evidence="4">The sequence shown here is derived from an EMBL/GenBank/DDBJ whole genome shotgun (WGS) entry which is preliminary data.</text>
</comment>
<dbReference type="EMBL" id="RCMV01001593">
    <property type="protein sequence ID" value="KAG3207944.1"/>
    <property type="molecule type" value="Genomic_DNA"/>
</dbReference>
<dbReference type="STRING" id="29920.A0A329S029"/>
<dbReference type="Proteomes" id="UP000735874">
    <property type="component" value="Unassembled WGS sequence"/>
</dbReference>
<dbReference type="EMBL" id="MJFZ01000400">
    <property type="protein sequence ID" value="RAW29905.1"/>
    <property type="molecule type" value="Genomic_DNA"/>
</dbReference>
<proteinExistence type="predicted"/>
<dbReference type="OrthoDB" id="112549at2759"/>
<organism evidence="4 6">
    <name type="scientific">Phytophthora cactorum</name>
    <dbReference type="NCBI Taxonomy" id="29920"/>
    <lineage>
        <taxon>Eukaryota</taxon>
        <taxon>Sar</taxon>
        <taxon>Stramenopiles</taxon>
        <taxon>Oomycota</taxon>
        <taxon>Peronosporomycetes</taxon>
        <taxon>Peronosporales</taxon>
        <taxon>Peronosporaceae</taxon>
        <taxon>Phytophthora</taxon>
    </lineage>
</organism>